<dbReference type="Proteomes" id="UP000887565">
    <property type="component" value="Unplaced"/>
</dbReference>
<evidence type="ECO:0000313" key="1">
    <source>
        <dbReference type="Proteomes" id="UP000887565"/>
    </source>
</evidence>
<proteinExistence type="predicted"/>
<organism evidence="1 2">
    <name type="scientific">Romanomermis culicivorax</name>
    <name type="common">Nematode worm</name>
    <dbReference type="NCBI Taxonomy" id="13658"/>
    <lineage>
        <taxon>Eukaryota</taxon>
        <taxon>Metazoa</taxon>
        <taxon>Ecdysozoa</taxon>
        <taxon>Nematoda</taxon>
        <taxon>Enoplea</taxon>
        <taxon>Dorylaimia</taxon>
        <taxon>Mermithida</taxon>
        <taxon>Mermithoidea</taxon>
        <taxon>Mermithidae</taxon>
        <taxon>Romanomermis</taxon>
    </lineage>
</organism>
<accession>A0A915KSR6</accession>
<name>A0A915KSR6_ROMCU</name>
<dbReference type="AlphaFoldDB" id="A0A915KSR6"/>
<reference evidence="2" key="1">
    <citation type="submission" date="2022-11" db="UniProtKB">
        <authorList>
            <consortium name="WormBaseParasite"/>
        </authorList>
    </citation>
    <scope>IDENTIFICATION</scope>
</reference>
<keyword evidence="1" id="KW-1185">Reference proteome</keyword>
<dbReference type="WBParaSite" id="nRc.2.0.1.t41934-RA">
    <property type="protein sequence ID" value="nRc.2.0.1.t41934-RA"/>
    <property type="gene ID" value="nRc.2.0.1.g41934"/>
</dbReference>
<protein>
    <submittedName>
        <fullName evidence="2">Uncharacterized protein</fullName>
    </submittedName>
</protein>
<evidence type="ECO:0000313" key="2">
    <source>
        <dbReference type="WBParaSite" id="nRc.2.0.1.t41934-RA"/>
    </source>
</evidence>
<sequence>MDVAHTTTPVAGPNIPTALVLAMPPPPVPAVAIFVDKGAPNQPMRQNLPALPKVTSAQGFGLPKSNFDIAW</sequence>